<protein>
    <submittedName>
        <fullName evidence="10">Solute carrier family 13 member 3</fullName>
    </submittedName>
</protein>
<gene>
    <name evidence="10" type="ORF">HJG63_017674</name>
</gene>
<sequence length="555" mass="61654">MAALAAVAKKVWSARRLLLLLLTPLALLPVVFALPPKEGRCLFVILLMAVYWCTETLPLSVTALLPIVLFPFLGILPSSIVCPQYFLDTNFLFLSGLIMASAIEEWNLHRRIALKVLMLVGVQPAWLILGMMVTTSFLSMWLSNTASTAMMLPIANAILKSLFGQKEPQKDLSWEREENTAAVPKNSLHPVSMEIQFLASTGDKDCPEEAEASCSKKEEEYRRNIWKGFLISIPYSASIGGTATLTGTAPNLILLGQLRRGWRKKRSKIRADAENRARAVIREEFQNLGPIKFAEQAVFILFCIFAILLFSRDPKFIPGWANYFHPGFLSDAVTGVAIVTILFFFPSQRPSLKWWFDFKAPNTETEPLLTWKKAQDAVPWNIMLLLGGGFAMAKGCEESGLSVWISNQLHPLENMPPTLAVLLITAVIAFFTEFASNTATIIIFLPVLAELAIRLRVHPLYLMIPGTVGCSYAFMLPVSTPPNSIAFASGHLLVKDMVRTGFLMNLMGVFLLNLAINTWAQTIFQLGTFPDWAHNHSTTVTKLSSALVNNSFKTL</sequence>
<dbReference type="GO" id="GO:0015137">
    <property type="term" value="F:citrate transmembrane transporter activity"/>
    <property type="evidence" value="ECO:0007669"/>
    <property type="project" value="TreeGrafter"/>
</dbReference>
<evidence type="ECO:0000313" key="11">
    <source>
        <dbReference type="Proteomes" id="UP000593571"/>
    </source>
</evidence>
<feature type="transmembrane region" description="Helical" evidence="8">
    <location>
        <begin position="323"/>
        <end position="345"/>
    </location>
</feature>
<reference evidence="10 11" key="1">
    <citation type="journal article" date="2020" name="Nature">
        <title>Six reference-quality genomes reveal evolution of bat adaptations.</title>
        <authorList>
            <person name="Jebb D."/>
            <person name="Huang Z."/>
            <person name="Pippel M."/>
            <person name="Hughes G.M."/>
            <person name="Lavrichenko K."/>
            <person name="Devanna P."/>
            <person name="Winkler S."/>
            <person name="Jermiin L.S."/>
            <person name="Skirmuntt E.C."/>
            <person name="Katzourakis A."/>
            <person name="Burkitt-Gray L."/>
            <person name="Ray D.A."/>
            <person name="Sullivan K.A.M."/>
            <person name="Roscito J.G."/>
            <person name="Kirilenko B.M."/>
            <person name="Davalos L.M."/>
            <person name="Corthals A.P."/>
            <person name="Power M.L."/>
            <person name="Jones G."/>
            <person name="Ransome R.D."/>
            <person name="Dechmann D.K.N."/>
            <person name="Locatelli A.G."/>
            <person name="Puechmaille S.J."/>
            <person name="Fedrigo O."/>
            <person name="Jarvis E.D."/>
            <person name="Hiller M."/>
            <person name="Vernes S.C."/>
            <person name="Myers E.W."/>
            <person name="Teeling E.C."/>
        </authorList>
    </citation>
    <scope>NUCLEOTIDE SEQUENCE [LARGE SCALE GENOMIC DNA]</scope>
    <source>
        <strain evidence="10">MRouAeg1</strain>
        <tissue evidence="10">Muscle</tissue>
    </source>
</reference>
<proteinExistence type="inferred from homology"/>
<dbReference type="PANTHER" id="PTHR10283:SF62">
    <property type="entry name" value="NA(+)_DICARBOXYLATE COTRANSPORTER 3"/>
    <property type="match status" value="1"/>
</dbReference>
<comment type="subcellular location">
    <subcellularLocation>
        <location evidence="1">Membrane</location>
        <topology evidence="1">Multi-pass membrane protein</topology>
    </subcellularLocation>
</comment>
<keyword evidence="5" id="KW-0915">Sodium</keyword>
<feature type="transmembrane region" description="Helical" evidence="8">
    <location>
        <begin position="225"/>
        <end position="245"/>
    </location>
</feature>
<evidence type="ECO:0000256" key="2">
    <source>
        <dbReference type="ARBA" id="ARBA00006772"/>
    </source>
</evidence>
<evidence type="ECO:0000256" key="4">
    <source>
        <dbReference type="ARBA" id="ARBA00022989"/>
    </source>
</evidence>
<evidence type="ECO:0000256" key="9">
    <source>
        <dbReference type="SAM" id="SignalP"/>
    </source>
</evidence>
<dbReference type="GO" id="GO:0005886">
    <property type="term" value="C:plasma membrane"/>
    <property type="evidence" value="ECO:0007669"/>
    <property type="project" value="TreeGrafter"/>
</dbReference>
<feature type="transmembrane region" description="Helical" evidence="8">
    <location>
        <begin position="498"/>
        <end position="516"/>
    </location>
</feature>
<dbReference type="Pfam" id="PF00939">
    <property type="entry name" value="Na_sulph_symp"/>
    <property type="match status" value="2"/>
</dbReference>
<feature type="transmembrane region" description="Helical" evidence="8">
    <location>
        <begin position="419"/>
        <end position="448"/>
    </location>
</feature>
<keyword evidence="3 8" id="KW-0812">Transmembrane</keyword>
<dbReference type="Proteomes" id="UP000593571">
    <property type="component" value="Unassembled WGS sequence"/>
</dbReference>
<comment type="caution">
    <text evidence="10">The sequence shown here is derived from an EMBL/GenBank/DDBJ whole genome shotgun (WGS) entry which is preliminary data.</text>
</comment>
<organism evidence="10 11">
    <name type="scientific">Rousettus aegyptiacus</name>
    <name type="common">Egyptian fruit bat</name>
    <name type="synonym">Pteropus aegyptiacus</name>
    <dbReference type="NCBI Taxonomy" id="9407"/>
    <lineage>
        <taxon>Eukaryota</taxon>
        <taxon>Metazoa</taxon>
        <taxon>Chordata</taxon>
        <taxon>Craniata</taxon>
        <taxon>Vertebrata</taxon>
        <taxon>Euteleostomi</taxon>
        <taxon>Mammalia</taxon>
        <taxon>Eutheria</taxon>
        <taxon>Laurasiatheria</taxon>
        <taxon>Chiroptera</taxon>
        <taxon>Yinpterochiroptera</taxon>
        <taxon>Pteropodoidea</taxon>
        <taxon>Pteropodidae</taxon>
        <taxon>Rousettinae</taxon>
        <taxon>Rousettus</taxon>
    </lineage>
</organism>
<keyword evidence="6 8" id="KW-0472">Membrane</keyword>
<keyword evidence="9" id="KW-0732">Signal</keyword>
<dbReference type="PANTHER" id="PTHR10283">
    <property type="entry name" value="SOLUTE CARRIER FAMILY 13 MEMBER"/>
    <property type="match status" value="1"/>
</dbReference>
<accession>A0A7J8DLB8</accession>
<keyword evidence="11" id="KW-1185">Reference proteome</keyword>
<evidence type="ECO:0000256" key="1">
    <source>
        <dbReference type="ARBA" id="ARBA00004141"/>
    </source>
</evidence>
<name>A0A7J8DLB8_ROUAE</name>
<feature type="transmembrane region" description="Helical" evidence="8">
    <location>
        <begin position="460"/>
        <end position="478"/>
    </location>
</feature>
<feature type="transmembrane region" description="Helical" evidence="8">
    <location>
        <begin position="43"/>
        <end position="73"/>
    </location>
</feature>
<keyword evidence="7" id="KW-0813">Transport</keyword>
<dbReference type="GO" id="GO:0015141">
    <property type="term" value="F:succinate transmembrane transporter activity"/>
    <property type="evidence" value="ECO:0007669"/>
    <property type="project" value="TreeGrafter"/>
</dbReference>
<keyword evidence="7" id="KW-0406">Ion transport</keyword>
<keyword evidence="7" id="KW-0739">Sodium transport</keyword>
<feature type="transmembrane region" description="Helical" evidence="8">
    <location>
        <begin position="123"/>
        <end position="142"/>
    </location>
</feature>
<evidence type="ECO:0000313" key="10">
    <source>
        <dbReference type="EMBL" id="KAF6423779.1"/>
    </source>
</evidence>
<evidence type="ECO:0000256" key="7">
    <source>
        <dbReference type="ARBA" id="ARBA00023201"/>
    </source>
</evidence>
<feature type="transmembrane region" description="Helical" evidence="8">
    <location>
        <begin position="293"/>
        <end position="311"/>
    </location>
</feature>
<dbReference type="CDD" id="cd01115">
    <property type="entry name" value="SLC13_permease"/>
    <property type="match status" value="1"/>
</dbReference>
<dbReference type="AlphaFoldDB" id="A0A7J8DLB8"/>
<comment type="similarity">
    <text evidence="2">Belongs to the SLC13A/DASS transporter (TC 2.A.47) family. NADC subfamily.</text>
</comment>
<dbReference type="EMBL" id="JACASE010000012">
    <property type="protein sequence ID" value="KAF6423779.1"/>
    <property type="molecule type" value="Genomic_DNA"/>
</dbReference>
<evidence type="ECO:0000256" key="5">
    <source>
        <dbReference type="ARBA" id="ARBA00023053"/>
    </source>
</evidence>
<feature type="chain" id="PRO_5029727424" evidence="9">
    <location>
        <begin position="34"/>
        <end position="555"/>
    </location>
</feature>
<evidence type="ECO:0000256" key="8">
    <source>
        <dbReference type="SAM" id="Phobius"/>
    </source>
</evidence>
<feature type="signal peptide" evidence="9">
    <location>
        <begin position="1"/>
        <end position="33"/>
    </location>
</feature>
<dbReference type="InterPro" id="IPR001898">
    <property type="entry name" value="SLC13A/DASS"/>
</dbReference>
<keyword evidence="4 8" id="KW-1133">Transmembrane helix</keyword>
<evidence type="ECO:0000256" key="3">
    <source>
        <dbReference type="ARBA" id="ARBA00022692"/>
    </source>
</evidence>
<evidence type="ECO:0000256" key="6">
    <source>
        <dbReference type="ARBA" id="ARBA00023136"/>
    </source>
</evidence>
<dbReference type="GO" id="GO:0017153">
    <property type="term" value="F:sodium:dicarboxylate symporter activity"/>
    <property type="evidence" value="ECO:0007669"/>
    <property type="project" value="TreeGrafter"/>
</dbReference>